<evidence type="ECO:0000313" key="2">
    <source>
        <dbReference type="EMBL" id="CAA9557763.1"/>
    </source>
</evidence>
<feature type="non-terminal residue" evidence="2">
    <location>
        <position position="197"/>
    </location>
</feature>
<feature type="region of interest" description="Disordered" evidence="1">
    <location>
        <begin position="130"/>
        <end position="197"/>
    </location>
</feature>
<feature type="region of interest" description="Disordered" evidence="1">
    <location>
        <begin position="1"/>
        <end position="78"/>
    </location>
</feature>
<proteinExistence type="predicted"/>
<evidence type="ECO:0000256" key="1">
    <source>
        <dbReference type="SAM" id="MobiDB-lite"/>
    </source>
</evidence>
<reference evidence="2" key="1">
    <citation type="submission" date="2020-02" db="EMBL/GenBank/DDBJ databases">
        <authorList>
            <person name="Meier V. D."/>
        </authorList>
    </citation>
    <scope>NUCLEOTIDE SEQUENCE</scope>
    <source>
        <strain evidence="2">AVDCRST_MAG59</strain>
    </source>
</reference>
<protein>
    <submittedName>
        <fullName evidence="2">Uncharacterized protein</fullName>
    </submittedName>
</protein>
<feature type="compositionally biased region" description="Low complexity" evidence="1">
    <location>
        <begin position="145"/>
        <end position="154"/>
    </location>
</feature>
<feature type="compositionally biased region" description="Low complexity" evidence="1">
    <location>
        <begin position="17"/>
        <end position="41"/>
    </location>
</feature>
<accession>A0A6J4UQC7</accession>
<name>A0A6J4UQC7_9BACT</name>
<organism evidence="2">
    <name type="scientific">uncultured Thermomicrobiales bacterium</name>
    <dbReference type="NCBI Taxonomy" id="1645740"/>
    <lineage>
        <taxon>Bacteria</taxon>
        <taxon>Pseudomonadati</taxon>
        <taxon>Thermomicrobiota</taxon>
        <taxon>Thermomicrobia</taxon>
        <taxon>Thermomicrobiales</taxon>
        <taxon>environmental samples</taxon>
    </lineage>
</organism>
<dbReference type="AlphaFoldDB" id="A0A6J4UQC7"/>
<sequence>AVPRHRGPPGPPRRGARPLPQLRAEAGGGARVRAPGAARLADAGRRPGGHGPPVLRRHGRFPLSARRGGPGRLLRDVGTPAVAAGCHRRVARERRNGIAGGRRHRPRAAPVRLVRGGLARVEPGRRRWGAGLRAGRSRRVDPDLPRLAGPAGARAPRDPGDALARGGAARSWQRGGRRPDRPRGPAAPPLARRRRPV</sequence>
<gene>
    <name evidence="2" type="ORF">AVDCRST_MAG59-2293</name>
</gene>
<feature type="non-terminal residue" evidence="2">
    <location>
        <position position="1"/>
    </location>
</feature>
<dbReference type="EMBL" id="CADCWF010000146">
    <property type="protein sequence ID" value="CAA9557763.1"/>
    <property type="molecule type" value="Genomic_DNA"/>
</dbReference>